<sequence>MLADAGKSIFGKDIEYAGARNVSETYKEVLPMPEINYLSSIPPKSFVLEFKNQKNKVENVQWSQEEDKLTLFLTMQAGDMNPANFNLKIHGANHDLVLVVGASRPEELGEFYAQAEQLFSEAEIVVFSTNPDCKFSRAKTYQPGSTSSVSEQVLIYLENQGVRINEVRATRLLSGIFSATGRFKHNLSSALTYELAARLTKYGAKNDLATKLMEQLEGANSATTQQVPTIEKKGEDAFVSIPKQTANERK</sequence>
<protein>
    <submittedName>
        <fullName evidence="1">Uncharacterized protein</fullName>
    </submittedName>
</protein>
<comment type="caution">
    <text evidence="1">The sequence shown here is derived from an EMBL/GenBank/DDBJ whole genome shotgun (WGS) entry which is preliminary data.</text>
</comment>
<gene>
    <name evidence="1" type="ORF">UZ20_WS6002000971</name>
</gene>
<name>A0A136KF67_9BACT</name>
<organism evidence="1 2">
    <name type="scientific">candidate division WS6 bacterium OLB21</name>
    <dbReference type="NCBI Taxonomy" id="1617427"/>
    <lineage>
        <taxon>Bacteria</taxon>
        <taxon>Candidatus Dojkabacteria</taxon>
    </lineage>
</organism>
<dbReference type="EMBL" id="JYPD01000026">
    <property type="protein sequence ID" value="KXK08061.1"/>
    <property type="molecule type" value="Genomic_DNA"/>
</dbReference>
<proteinExistence type="predicted"/>
<dbReference type="AlphaFoldDB" id="A0A136KF67"/>
<dbReference type="Gene3D" id="3.90.1640.10">
    <property type="entry name" value="inorganic pyrophosphatase (n-terminal core)"/>
    <property type="match status" value="1"/>
</dbReference>
<reference evidence="1 2" key="1">
    <citation type="submission" date="2015-02" db="EMBL/GenBank/DDBJ databases">
        <title>Improved understanding of the partial-nitritation anammox process through 23 genomes representing the majority of the microbial community.</title>
        <authorList>
            <person name="Speth D.R."/>
            <person name="In T Zandt M."/>
            <person name="Guerrero Cruz S."/>
            <person name="Jetten M.S."/>
            <person name="Dutilh B.E."/>
        </authorList>
    </citation>
    <scope>NUCLEOTIDE SEQUENCE [LARGE SCALE GENOMIC DNA]</scope>
    <source>
        <strain evidence="1">OLB21</strain>
    </source>
</reference>
<dbReference type="Proteomes" id="UP000070449">
    <property type="component" value="Unassembled WGS sequence"/>
</dbReference>
<dbReference type="InterPro" id="IPR038763">
    <property type="entry name" value="DHH_sf"/>
</dbReference>
<dbReference type="SUPFAM" id="SSF64182">
    <property type="entry name" value="DHH phosphoesterases"/>
    <property type="match status" value="1"/>
</dbReference>
<accession>A0A136KF67</accession>
<evidence type="ECO:0000313" key="1">
    <source>
        <dbReference type="EMBL" id="KXK08061.1"/>
    </source>
</evidence>
<dbReference type="STRING" id="1617427.UZ20_WS6002000971"/>
<evidence type="ECO:0000313" key="2">
    <source>
        <dbReference type="Proteomes" id="UP000070449"/>
    </source>
</evidence>